<comment type="caution">
    <text evidence="1">The sequence shown here is derived from an EMBL/GenBank/DDBJ whole genome shotgun (WGS) entry which is preliminary data.</text>
</comment>
<sequence>MPKRQCKYSDDMLKEFPSVKKGKISTEVFCNVCSSSLSIAHKGKKDIEDHLKTEKHKKNLRSQAGASGLQKFVTTASNSSRIKAAKATLAFHTVRHHQSYNSMGCTTKVELT</sequence>
<dbReference type="PANTHER" id="PTHR37162">
    <property type="entry name" value="HAT FAMILY DIMERISATION DOMAINCONTAINING PROTEIN-RELATED"/>
    <property type="match status" value="1"/>
</dbReference>
<dbReference type="PANTHER" id="PTHR37162:SF1">
    <property type="entry name" value="BED-TYPE DOMAIN-CONTAINING PROTEIN"/>
    <property type="match status" value="1"/>
</dbReference>
<accession>A0A5N4B724</accession>
<reference evidence="1 2" key="1">
    <citation type="journal article" date="2018" name="Elife">
        <title>Firefly genomes illuminate parallel origins of bioluminescence in beetles.</title>
        <authorList>
            <person name="Fallon T.R."/>
            <person name="Lower S.E."/>
            <person name="Chang C.H."/>
            <person name="Bessho-Uehara M."/>
            <person name="Martin G.J."/>
            <person name="Bewick A.J."/>
            <person name="Behringer M."/>
            <person name="Debat H.J."/>
            <person name="Wong I."/>
            <person name="Day J.C."/>
            <person name="Suvorov A."/>
            <person name="Silva C.J."/>
            <person name="Stanger-Hall K.F."/>
            <person name="Hall D.W."/>
            <person name="Schmitz R.J."/>
            <person name="Nelson D.R."/>
            <person name="Lewis S.M."/>
            <person name="Shigenobu S."/>
            <person name="Bybee S.M."/>
            <person name="Larracuente A.M."/>
            <person name="Oba Y."/>
            <person name="Weng J.K."/>
        </authorList>
    </citation>
    <scope>NUCLEOTIDE SEQUENCE [LARGE SCALE GENOMIC DNA]</scope>
    <source>
        <strain evidence="1">1611_PpyrPB1</strain>
        <tissue evidence="1">Whole body</tissue>
    </source>
</reference>
<organism evidence="1 2">
    <name type="scientific">Photinus pyralis</name>
    <name type="common">Common eastern firefly</name>
    <name type="synonym">Lampyris pyralis</name>
    <dbReference type="NCBI Taxonomy" id="7054"/>
    <lineage>
        <taxon>Eukaryota</taxon>
        <taxon>Metazoa</taxon>
        <taxon>Ecdysozoa</taxon>
        <taxon>Arthropoda</taxon>
        <taxon>Hexapoda</taxon>
        <taxon>Insecta</taxon>
        <taxon>Pterygota</taxon>
        <taxon>Neoptera</taxon>
        <taxon>Endopterygota</taxon>
        <taxon>Coleoptera</taxon>
        <taxon>Polyphaga</taxon>
        <taxon>Elateriformia</taxon>
        <taxon>Elateroidea</taxon>
        <taxon>Lampyridae</taxon>
        <taxon>Lampyrinae</taxon>
        <taxon>Photinus</taxon>
    </lineage>
</organism>
<proteinExistence type="predicted"/>
<keyword evidence="2" id="KW-1185">Reference proteome</keyword>
<dbReference type="AlphaFoldDB" id="A0A5N4B724"/>
<evidence type="ECO:0000313" key="1">
    <source>
        <dbReference type="EMBL" id="KAB0805402.1"/>
    </source>
</evidence>
<protein>
    <submittedName>
        <fullName evidence="1">Uncharacterized protein</fullName>
    </submittedName>
</protein>
<gene>
    <name evidence="1" type="ORF">PPYR_02372</name>
</gene>
<evidence type="ECO:0000313" key="2">
    <source>
        <dbReference type="Proteomes" id="UP000327044"/>
    </source>
</evidence>
<name>A0A5N4B724_PHOPY</name>
<dbReference type="InParanoid" id="A0A5N4B724"/>
<dbReference type="Proteomes" id="UP000327044">
    <property type="component" value="Unassembled WGS sequence"/>
</dbReference>
<dbReference type="EMBL" id="VVIM01000001">
    <property type="protein sequence ID" value="KAB0805402.1"/>
    <property type="molecule type" value="Genomic_DNA"/>
</dbReference>